<dbReference type="EC" id="2.7.13.3" evidence="3"/>
<evidence type="ECO:0000256" key="12">
    <source>
        <dbReference type="ARBA" id="ARBA00022989"/>
    </source>
</evidence>
<dbReference type="Pfam" id="PF13426">
    <property type="entry name" value="PAS_9"/>
    <property type="match status" value="1"/>
</dbReference>
<dbReference type="SUPFAM" id="SSF55785">
    <property type="entry name" value="PYP-like sensor domain (PAS domain)"/>
    <property type="match status" value="1"/>
</dbReference>
<evidence type="ECO:0000259" key="20">
    <source>
        <dbReference type="PROSITE" id="PS50113"/>
    </source>
</evidence>
<evidence type="ECO:0000259" key="18">
    <source>
        <dbReference type="PROSITE" id="PS50109"/>
    </source>
</evidence>
<evidence type="ECO:0000313" key="22">
    <source>
        <dbReference type="Proteomes" id="UP000290287"/>
    </source>
</evidence>
<evidence type="ECO:0000256" key="17">
    <source>
        <dbReference type="SAM" id="Phobius"/>
    </source>
</evidence>
<evidence type="ECO:0000256" key="1">
    <source>
        <dbReference type="ARBA" id="ARBA00000085"/>
    </source>
</evidence>
<dbReference type="PROSITE" id="PS50112">
    <property type="entry name" value="PAS"/>
    <property type="match status" value="1"/>
</dbReference>
<dbReference type="AlphaFoldDB" id="A0A4Q0YTB1"/>
<keyword evidence="14 17" id="KW-0472">Membrane</keyword>
<feature type="domain" description="PAC" evidence="20">
    <location>
        <begin position="392"/>
        <end position="442"/>
    </location>
</feature>
<keyword evidence="13" id="KW-0902">Two-component regulatory system</keyword>
<protein>
    <recommendedName>
        <fullName evidence="15">C4-dicarboxylate transport sensor protein DctB</fullName>
        <ecNumber evidence="3">2.7.13.3</ecNumber>
    </recommendedName>
</protein>
<dbReference type="InterPro" id="IPR004358">
    <property type="entry name" value="Sig_transdc_His_kin-like_C"/>
</dbReference>
<keyword evidence="4" id="KW-1003">Cell membrane</keyword>
<comment type="subcellular location">
    <subcellularLocation>
        <location evidence="2">Cell inner membrane</location>
        <topology evidence="2">Multi-pass membrane protein</topology>
    </subcellularLocation>
</comment>
<comment type="caution">
    <text evidence="21">The sequence shown here is derived from an EMBL/GenBank/DDBJ whole genome shotgun (WGS) entry which is preliminary data.</text>
</comment>
<reference evidence="21 22" key="1">
    <citation type="submission" date="2017-10" db="EMBL/GenBank/DDBJ databases">
        <title>Nyctiphanis sp. nov., isolated from the stomach of the euphausiid Nyctiphanes simplex (Hansen, 1911) in the Gulf of California.</title>
        <authorList>
            <person name="Gomez-Gil B."/>
            <person name="Aguilar-Mendez M."/>
            <person name="Lopez-Cortes A."/>
            <person name="Gomez-Gutierrez J."/>
            <person name="Roque A."/>
            <person name="Lang E."/>
            <person name="Gonzalez-Castillo A."/>
        </authorList>
    </citation>
    <scope>NUCLEOTIDE SEQUENCE [LARGE SCALE GENOMIC DNA]</scope>
    <source>
        <strain evidence="21 22">CAIM 600</strain>
    </source>
</reference>
<evidence type="ECO:0000256" key="14">
    <source>
        <dbReference type="ARBA" id="ARBA00023136"/>
    </source>
</evidence>
<keyword evidence="22" id="KW-1185">Reference proteome</keyword>
<gene>
    <name evidence="21" type="ORF">CS022_02680</name>
</gene>
<dbReference type="GO" id="GO:0000155">
    <property type="term" value="F:phosphorelay sensor kinase activity"/>
    <property type="evidence" value="ECO:0007669"/>
    <property type="project" value="InterPro"/>
</dbReference>
<dbReference type="PRINTS" id="PR00344">
    <property type="entry name" value="BCTRLSENSOR"/>
</dbReference>
<dbReference type="InterPro" id="IPR017055">
    <property type="entry name" value="Sig_transdc_His_kinase_DctB"/>
</dbReference>
<keyword evidence="8 17" id="KW-0812">Transmembrane</keyword>
<dbReference type="GO" id="GO:0005886">
    <property type="term" value="C:plasma membrane"/>
    <property type="evidence" value="ECO:0007669"/>
    <property type="project" value="UniProtKB-SubCell"/>
</dbReference>
<dbReference type="RefSeq" id="WP_129120972.1">
    <property type="nucleotide sequence ID" value="NZ_PEIB01000002.1"/>
</dbReference>
<feature type="domain" description="PAS" evidence="19">
    <location>
        <begin position="315"/>
        <end position="389"/>
    </location>
</feature>
<evidence type="ECO:0000256" key="13">
    <source>
        <dbReference type="ARBA" id="ARBA00023012"/>
    </source>
</evidence>
<evidence type="ECO:0000256" key="6">
    <source>
        <dbReference type="ARBA" id="ARBA00022553"/>
    </source>
</evidence>
<dbReference type="SMART" id="SM00091">
    <property type="entry name" value="PAS"/>
    <property type="match status" value="1"/>
</dbReference>
<dbReference type="InterPro" id="IPR005467">
    <property type="entry name" value="His_kinase_dom"/>
</dbReference>
<keyword evidence="7" id="KW-0808">Transferase</keyword>
<keyword evidence="9" id="KW-0547">Nucleotide-binding</keyword>
<keyword evidence="5" id="KW-0997">Cell inner membrane</keyword>
<name>A0A4Q0YTB1_9GAMM</name>
<comment type="catalytic activity">
    <reaction evidence="1">
        <text>ATP + protein L-histidine = ADP + protein N-phospho-L-histidine.</text>
        <dbReference type="EC" id="2.7.13.3"/>
    </reaction>
</comment>
<organism evidence="21 22">
    <name type="scientific">Veronia nyctiphanis</name>
    <dbReference type="NCBI Taxonomy" id="1278244"/>
    <lineage>
        <taxon>Bacteria</taxon>
        <taxon>Pseudomonadati</taxon>
        <taxon>Pseudomonadota</taxon>
        <taxon>Gammaproteobacteria</taxon>
        <taxon>Vibrionales</taxon>
        <taxon>Vibrionaceae</taxon>
        <taxon>Veronia</taxon>
    </lineage>
</organism>
<evidence type="ECO:0000256" key="16">
    <source>
        <dbReference type="SAM" id="Coils"/>
    </source>
</evidence>
<dbReference type="PANTHER" id="PTHR43065">
    <property type="entry name" value="SENSOR HISTIDINE KINASE"/>
    <property type="match status" value="1"/>
</dbReference>
<dbReference type="OrthoDB" id="9792686at2"/>
<dbReference type="Pfam" id="PF02518">
    <property type="entry name" value="HATPase_c"/>
    <property type="match status" value="1"/>
</dbReference>
<keyword evidence="12 17" id="KW-1133">Transmembrane helix</keyword>
<dbReference type="InterPro" id="IPR036097">
    <property type="entry name" value="HisK_dim/P_sf"/>
</dbReference>
<feature type="coiled-coil region" evidence="16">
    <location>
        <begin position="433"/>
        <end position="464"/>
    </location>
</feature>
<dbReference type="Gene3D" id="3.30.565.10">
    <property type="entry name" value="Histidine kinase-like ATPase, C-terminal domain"/>
    <property type="match status" value="1"/>
</dbReference>
<keyword evidence="16" id="KW-0175">Coiled coil</keyword>
<dbReference type="InterPro" id="IPR036890">
    <property type="entry name" value="HATPase_C_sf"/>
</dbReference>
<dbReference type="SUPFAM" id="SSF55874">
    <property type="entry name" value="ATPase domain of HSP90 chaperone/DNA topoisomerase II/histidine kinase"/>
    <property type="match status" value="1"/>
</dbReference>
<evidence type="ECO:0000256" key="5">
    <source>
        <dbReference type="ARBA" id="ARBA00022519"/>
    </source>
</evidence>
<feature type="domain" description="Histidine kinase" evidence="18">
    <location>
        <begin position="480"/>
        <end position="697"/>
    </location>
</feature>
<evidence type="ECO:0000256" key="10">
    <source>
        <dbReference type="ARBA" id="ARBA00022777"/>
    </source>
</evidence>
<accession>A0A4Q0YTB1</accession>
<dbReference type="CDD" id="cd00082">
    <property type="entry name" value="HisKA"/>
    <property type="match status" value="1"/>
</dbReference>
<dbReference type="PIRSF" id="PIRSF036431">
    <property type="entry name" value="STHK_DctB"/>
    <property type="match status" value="1"/>
</dbReference>
<evidence type="ECO:0000313" key="21">
    <source>
        <dbReference type="EMBL" id="RXJ74502.1"/>
    </source>
</evidence>
<dbReference type="Gene3D" id="1.10.287.130">
    <property type="match status" value="1"/>
</dbReference>
<dbReference type="InterPro" id="IPR000700">
    <property type="entry name" value="PAS-assoc_C"/>
</dbReference>
<dbReference type="Gene3D" id="3.30.450.20">
    <property type="entry name" value="PAS domain"/>
    <property type="match status" value="2"/>
</dbReference>
<dbReference type="PROSITE" id="PS50109">
    <property type="entry name" value="HIS_KIN"/>
    <property type="match status" value="1"/>
</dbReference>
<dbReference type="Proteomes" id="UP000290287">
    <property type="component" value="Unassembled WGS sequence"/>
</dbReference>
<dbReference type="InterPro" id="IPR003594">
    <property type="entry name" value="HATPase_dom"/>
</dbReference>
<dbReference type="CDD" id="cd00130">
    <property type="entry name" value="PAS"/>
    <property type="match status" value="1"/>
</dbReference>
<proteinExistence type="predicted"/>
<evidence type="ECO:0000256" key="11">
    <source>
        <dbReference type="ARBA" id="ARBA00022840"/>
    </source>
</evidence>
<dbReference type="SMART" id="SM00387">
    <property type="entry name" value="HATPase_c"/>
    <property type="match status" value="1"/>
</dbReference>
<evidence type="ECO:0000256" key="8">
    <source>
        <dbReference type="ARBA" id="ARBA00022692"/>
    </source>
</evidence>
<dbReference type="InterPro" id="IPR035965">
    <property type="entry name" value="PAS-like_dom_sf"/>
</dbReference>
<feature type="transmembrane region" description="Helical" evidence="17">
    <location>
        <begin position="272"/>
        <end position="296"/>
    </location>
</feature>
<keyword evidence="10 21" id="KW-0418">Kinase</keyword>
<sequence>MKSAHVKSIKRTLRQKLLMLVCVSLLSISIVSAMTWVVRDVVTTHLLTNAHEEGENRLLSYVSDIRRVLSDYRVLPYLASSKPEVKLLLSGDETFQAQSDAFLADMDKAAVTSGWYILNASGRTVSSSRSDITPLNIGIRLQEKLADSGGEVVMTTDLSSSPVFHYFAAPVYNQTGFAGISLARLELTKLEESWSAADEHVSVSDGQGNFFIDVRGDFPKQNVVTSAKQLGEGFSVDIVVSGDGFRYLQQSVYLDDVGWQVFFLTPLKSIEAYAFGASMITLTLSIALIALMLFLVERKRRLNAREVLQQTVAESEQQLARIISRTNVGLVILDRSGETLFVNPMAKRYFNLSDSMASGMPLWQLFPDSEHNEAVNIVLKRLREDIEGVELTGVEVIAERTDGSRFPLMFSITSFPQGGEQAYLVTLLDISKRKKAEQALHELNIELEKRVTRRTAELESAKEALIEQQKLAAMGRMSSAIVHELNQPLTGLKTLLSSSSLLIERQQLDTLRTNMSLVDTLIDRMASMTSQLKTFAFNRPSELTPLSLNTIVERLLMLNQHRLQSVNVSTVLDKSLPLVLGEPQRVEQAVGNLLTNALDAVHGTDSPTITIAAKVRASDIDEDEQIILEIKDNGEGVSEPDIQRVFEPFYTSKKMGEGLGLGLAITANSMRDIGGAASALVNNDRGMTFTLAFQVFKNPVGERQ</sequence>
<evidence type="ECO:0000259" key="19">
    <source>
        <dbReference type="PROSITE" id="PS50112"/>
    </source>
</evidence>
<dbReference type="PANTHER" id="PTHR43065:SF42">
    <property type="entry name" value="TWO-COMPONENT SENSOR PPRA"/>
    <property type="match status" value="1"/>
</dbReference>
<evidence type="ECO:0000256" key="3">
    <source>
        <dbReference type="ARBA" id="ARBA00012438"/>
    </source>
</evidence>
<evidence type="ECO:0000256" key="9">
    <source>
        <dbReference type="ARBA" id="ARBA00022741"/>
    </source>
</evidence>
<evidence type="ECO:0000256" key="15">
    <source>
        <dbReference type="ARBA" id="ARBA00073143"/>
    </source>
</evidence>
<dbReference type="GO" id="GO:0005524">
    <property type="term" value="F:ATP binding"/>
    <property type="evidence" value="ECO:0007669"/>
    <property type="project" value="UniProtKB-KW"/>
</dbReference>
<evidence type="ECO:0000256" key="4">
    <source>
        <dbReference type="ARBA" id="ARBA00022475"/>
    </source>
</evidence>
<dbReference type="InterPro" id="IPR003661">
    <property type="entry name" value="HisK_dim/P_dom"/>
</dbReference>
<keyword evidence="6" id="KW-0597">Phosphoprotein</keyword>
<evidence type="ECO:0000256" key="2">
    <source>
        <dbReference type="ARBA" id="ARBA00004429"/>
    </source>
</evidence>
<dbReference type="FunFam" id="1.10.287.130:FF:000049">
    <property type="entry name" value="C4-dicarboxylate transport sensor protein DctB"/>
    <property type="match status" value="1"/>
</dbReference>
<keyword evidence="11" id="KW-0067">ATP-binding</keyword>
<dbReference type="SUPFAM" id="SSF47384">
    <property type="entry name" value="Homodimeric domain of signal transducing histidine kinase"/>
    <property type="match status" value="1"/>
</dbReference>
<dbReference type="NCBIfam" id="TIGR00229">
    <property type="entry name" value="sensory_box"/>
    <property type="match status" value="1"/>
</dbReference>
<evidence type="ECO:0000256" key="7">
    <source>
        <dbReference type="ARBA" id="ARBA00022679"/>
    </source>
</evidence>
<dbReference type="InterPro" id="IPR000014">
    <property type="entry name" value="PAS"/>
</dbReference>
<dbReference type="PROSITE" id="PS50113">
    <property type="entry name" value="PAC"/>
    <property type="match status" value="1"/>
</dbReference>
<dbReference type="EMBL" id="PEIB01000002">
    <property type="protein sequence ID" value="RXJ74502.1"/>
    <property type="molecule type" value="Genomic_DNA"/>
</dbReference>